<dbReference type="InterPro" id="IPR029045">
    <property type="entry name" value="ClpP/crotonase-like_dom_sf"/>
</dbReference>
<dbReference type="PANTHER" id="PTHR10381:SF15">
    <property type="entry name" value="CHLOROPLASTIC ATP-DEPENDENT CLP PROTEASE PROTEOLYTIC SUBUNIT 1"/>
    <property type="match status" value="1"/>
</dbReference>
<dbReference type="GO" id="GO:0004176">
    <property type="term" value="F:ATP-dependent peptidase activity"/>
    <property type="evidence" value="ECO:0007669"/>
    <property type="project" value="InterPro"/>
</dbReference>
<dbReference type="InterPro" id="IPR023562">
    <property type="entry name" value="ClpP/TepA"/>
</dbReference>
<evidence type="ECO:0000313" key="7">
    <source>
        <dbReference type="EMBL" id="MBA0614509.1"/>
    </source>
</evidence>
<evidence type="ECO:0000256" key="5">
    <source>
        <dbReference type="ARBA" id="ARBA00022825"/>
    </source>
</evidence>
<keyword evidence="8" id="KW-1185">Reference proteome</keyword>
<keyword evidence="3" id="KW-0645">Protease</keyword>
<gene>
    <name evidence="7" type="ORF">Godav_014801</name>
</gene>
<reference evidence="7 8" key="1">
    <citation type="journal article" date="2019" name="Genome Biol. Evol.">
        <title>Insights into the evolution of the New World diploid cottons (Gossypium, subgenus Houzingenia) based on genome sequencing.</title>
        <authorList>
            <person name="Grover C.E."/>
            <person name="Arick M.A. 2nd"/>
            <person name="Thrash A."/>
            <person name="Conover J.L."/>
            <person name="Sanders W.S."/>
            <person name="Peterson D.G."/>
            <person name="Frelichowski J.E."/>
            <person name="Scheffler J.A."/>
            <person name="Scheffler B.E."/>
            <person name="Wendel J.F."/>
        </authorList>
    </citation>
    <scope>NUCLEOTIDE SEQUENCE [LARGE SCALE GENOMIC DNA]</scope>
    <source>
        <strain evidence="7">27</strain>
        <tissue evidence="7">Leaf</tissue>
    </source>
</reference>
<organism evidence="7 8">
    <name type="scientific">Gossypium davidsonii</name>
    <name type="common">Davidson's cotton</name>
    <name type="synonym">Gossypium klotzschianum subsp. davidsonii</name>
    <dbReference type="NCBI Taxonomy" id="34287"/>
    <lineage>
        <taxon>Eukaryota</taxon>
        <taxon>Viridiplantae</taxon>
        <taxon>Streptophyta</taxon>
        <taxon>Embryophyta</taxon>
        <taxon>Tracheophyta</taxon>
        <taxon>Spermatophyta</taxon>
        <taxon>Magnoliopsida</taxon>
        <taxon>eudicotyledons</taxon>
        <taxon>Gunneridae</taxon>
        <taxon>Pentapetalae</taxon>
        <taxon>rosids</taxon>
        <taxon>malvids</taxon>
        <taxon>Malvales</taxon>
        <taxon>Malvaceae</taxon>
        <taxon>Malvoideae</taxon>
        <taxon>Gossypium</taxon>
    </lineage>
</organism>
<name>A0A7J8RKX1_GOSDV</name>
<evidence type="ECO:0000256" key="6">
    <source>
        <dbReference type="RuleBase" id="RU003567"/>
    </source>
</evidence>
<dbReference type="GO" id="GO:0051117">
    <property type="term" value="F:ATPase binding"/>
    <property type="evidence" value="ECO:0007669"/>
    <property type="project" value="TreeGrafter"/>
</dbReference>
<dbReference type="Pfam" id="PF00574">
    <property type="entry name" value="CLP_protease"/>
    <property type="match status" value="1"/>
</dbReference>
<accession>A0A7J8RKX1</accession>
<evidence type="ECO:0000256" key="2">
    <source>
        <dbReference type="ARBA" id="ARBA00022640"/>
    </source>
</evidence>
<dbReference type="GO" id="GO:0009532">
    <property type="term" value="C:plastid stroma"/>
    <property type="evidence" value="ECO:0007669"/>
    <property type="project" value="UniProtKB-ARBA"/>
</dbReference>
<feature type="non-terminal residue" evidence="7">
    <location>
        <position position="55"/>
    </location>
</feature>
<dbReference type="PRINTS" id="PR00127">
    <property type="entry name" value="CLPPROTEASEP"/>
</dbReference>
<dbReference type="EMBL" id="JABFAC010000006">
    <property type="protein sequence ID" value="MBA0614509.1"/>
    <property type="molecule type" value="Genomic_DNA"/>
</dbReference>
<dbReference type="PANTHER" id="PTHR10381">
    <property type="entry name" value="ATP-DEPENDENT CLP PROTEASE PROTEOLYTIC SUBUNIT"/>
    <property type="match status" value="1"/>
</dbReference>
<dbReference type="InterPro" id="IPR001907">
    <property type="entry name" value="ClpP"/>
</dbReference>
<evidence type="ECO:0000256" key="1">
    <source>
        <dbReference type="ARBA" id="ARBA00007039"/>
    </source>
</evidence>
<comment type="similarity">
    <text evidence="1 6">Belongs to the peptidase S14 family.</text>
</comment>
<dbReference type="Gene3D" id="3.90.226.10">
    <property type="entry name" value="2-enoyl-CoA Hydratase, Chain A, domain 1"/>
    <property type="match status" value="1"/>
</dbReference>
<dbReference type="AlphaFoldDB" id="A0A7J8RKX1"/>
<keyword evidence="4" id="KW-0378">Hydrolase</keyword>
<dbReference type="SUPFAM" id="SSF52096">
    <property type="entry name" value="ClpP/crotonase"/>
    <property type="match status" value="1"/>
</dbReference>
<dbReference type="GO" id="GO:0004252">
    <property type="term" value="F:serine-type endopeptidase activity"/>
    <property type="evidence" value="ECO:0007669"/>
    <property type="project" value="InterPro"/>
</dbReference>
<comment type="caution">
    <text evidence="7">The sequence shown here is derived from an EMBL/GenBank/DDBJ whole genome shotgun (WGS) entry which is preliminary data.</text>
</comment>
<keyword evidence="2" id="KW-0934">Plastid</keyword>
<keyword evidence="5" id="KW-0720">Serine protease</keyword>
<evidence type="ECO:0000256" key="4">
    <source>
        <dbReference type="ARBA" id="ARBA00022801"/>
    </source>
</evidence>
<sequence length="55" mass="6280">MVYLSIENDTKELYLFINSPGRWVIPRVAIYDTMQFVQPDVHTICMGLVASIGSF</sequence>
<evidence type="ECO:0000256" key="3">
    <source>
        <dbReference type="ARBA" id="ARBA00022670"/>
    </source>
</evidence>
<dbReference type="Proteomes" id="UP000593561">
    <property type="component" value="Unassembled WGS sequence"/>
</dbReference>
<dbReference type="GO" id="GO:0006515">
    <property type="term" value="P:protein quality control for misfolded or incompletely synthesized proteins"/>
    <property type="evidence" value="ECO:0007669"/>
    <property type="project" value="TreeGrafter"/>
</dbReference>
<proteinExistence type="inferred from homology"/>
<evidence type="ECO:0000313" key="8">
    <source>
        <dbReference type="Proteomes" id="UP000593561"/>
    </source>
</evidence>
<dbReference type="GO" id="GO:0009368">
    <property type="term" value="C:endopeptidase Clp complex"/>
    <property type="evidence" value="ECO:0007669"/>
    <property type="project" value="TreeGrafter"/>
</dbReference>
<protein>
    <recommendedName>
        <fullName evidence="6">ATP-dependent Clp protease proteolytic subunit</fullName>
    </recommendedName>
</protein>